<name>A0A248KF61_9ENTR</name>
<reference evidence="2 3" key="1">
    <citation type="submission" date="2017-06" db="EMBL/GenBank/DDBJ databases">
        <title>Origin of plasmid-mediated fosfomycin resistance gene fosA3.</title>
        <authorList>
            <person name="Ito R."/>
            <person name="Pacey M.P."/>
            <person name="Doi Y."/>
        </authorList>
    </citation>
    <scope>NUCLEOTIDE SEQUENCE [LARGE SCALE GENOMIC DNA]</scope>
    <source>
        <strain evidence="2 3">YDC799</strain>
    </source>
</reference>
<protein>
    <recommendedName>
        <fullName evidence="1">Toxin SymE-like domain-containing protein</fullName>
    </recommendedName>
</protein>
<gene>
    <name evidence="2" type="ORF">CEW81_00660</name>
</gene>
<dbReference type="InterPro" id="IPR014944">
    <property type="entry name" value="Toxin_SymE-like"/>
</dbReference>
<dbReference type="Pfam" id="PF08845">
    <property type="entry name" value="SymE_toxin"/>
    <property type="match status" value="1"/>
</dbReference>
<dbReference type="EMBL" id="CP022114">
    <property type="protein sequence ID" value="ASG62451.1"/>
    <property type="molecule type" value="Genomic_DNA"/>
</dbReference>
<dbReference type="GO" id="GO:0005737">
    <property type="term" value="C:cytoplasm"/>
    <property type="evidence" value="ECO:0007669"/>
    <property type="project" value="InterPro"/>
</dbReference>
<dbReference type="GO" id="GO:0016788">
    <property type="term" value="F:hydrolase activity, acting on ester bonds"/>
    <property type="evidence" value="ECO:0007669"/>
    <property type="project" value="InterPro"/>
</dbReference>
<sequence length="96" mass="10404">MATPHSTPDLPAAKTERTLIVGYRPQGANKNTPSLTLSGKWLREAGFETGQQVSVKVMDGCIVLMAYGEQEQKLLAELKETQLKLKGIEAAVLAVH</sequence>
<organism evidence="2 3">
    <name type="scientific">Kluyvera genomosp. 3</name>
    <dbReference type="NCBI Taxonomy" id="2774055"/>
    <lineage>
        <taxon>Bacteria</taxon>
        <taxon>Pseudomonadati</taxon>
        <taxon>Pseudomonadota</taxon>
        <taxon>Gammaproteobacteria</taxon>
        <taxon>Enterobacterales</taxon>
        <taxon>Enterobacteriaceae</taxon>
        <taxon>Kluyvera</taxon>
    </lineage>
</organism>
<evidence type="ECO:0000313" key="3">
    <source>
        <dbReference type="Proteomes" id="UP000197098"/>
    </source>
</evidence>
<dbReference type="GO" id="GO:0016070">
    <property type="term" value="P:RNA metabolic process"/>
    <property type="evidence" value="ECO:0007669"/>
    <property type="project" value="InterPro"/>
</dbReference>
<dbReference type="AlphaFoldDB" id="A0A248KF61"/>
<feature type="domain" description="Toxin SymE-like" evidence="1">
    <location>
        <begin position="16"/>
        <end position="64"/>
    </location>
</feature>
<proteinExistence type="predicted"/>
<evidence type="ECO:0000313" key="2">
    <source>
        <dbReference type="EMBL" id="ASG62451.1"/>
    </source>
</evidence>
<dbReference type="GO" id="GO:0003723">
    <property type="term" value="F:RNA binding"/>
    <property type="evidence" value="ECO:0007669"/>
    <property type="project" value="InterPro"/>
</dbReference>
<evidence type="ECO:0000259" key="1">
    <source>
        <dbReference type="Pfam" id="PF08845"/>
    </source>
</evidence>
<accession>A0A248KF61</accession>
<dbReference type="Proteomes" id="UP000197098">
    <property type="component" value="Chromosome"/>
</dbReference>